<gene>
    <name evidence="2" type="ORF">KM029_11325</name>
</gene>
<feature type="chain" id="PRO_5045934257" description="Glycoside hydrolase family 5 domain-containing protein" evidence="1">
    <location>
        <begin position="29"/>
        <end position="512"/>
    </location>
</feature>
<dbReference type="Proteomes" id="UP000682802">
    <property type="component" value="Chromosome 1"/>
</dbReference>
<evidence type="ECO:0000256" key="1">
    <source>
        <dbReference type="SAM" id="SignalP"/>
    </source>
</evidence>
<dbReference type="InterPro" id="IPR017853">
    <property type="entry name" value="GH"/>
</dbReference>
<evidence type="ECO:0000313" key="2">
    <source>
        <dbReference type="EMBL" id="QWG05959.1"/>
    </source>
</evidence>
<organism evidence="2 3">
    <name type="scientific">Flammeovirga kamogawensis</name>
    <dbReference type="NCBI Taxonomy" id="373891"/>
    <lineage>
        <taxon>Bacteria</taxon>
        <taxon>Pseudomonadati</taxon>
        <taxon>Bacteroidota</taxon>
        <taxon>Cytophagia</taxon>
        <taxon>Cytophagales</taxon>
        <taxon>Flammeovirgaceae</taxon>
        <taxon>Flammeovirga</taxon>
    </lineage>
</organism>
<sequence length="512" mass="59612">MVKSKFRTNPITVFICTLILCLSSCSESELPTTILTFDNSEVINTNFLGLGVQWSTYPHADANQDKWGNIMMDKKRWEFLYKRLDYMKPQFIRILDHAEQRYFRGIINQSTPNINFDRMEMHALYQVLDYCQENSITVIMGEWNPPWQLRNNQYSIWVKMIGKYMHHLIVKKKYTCIKFYSLINKPNTITANTKGDYNQYHTAISLVKKEFEKVNINQQLSLLGPSIDPLLHYSKNGLTSLDWLQKSLSDTVYDAIDIQVYPSENNILSNSLSTVFNLDKKIIKQKNKPLIISEFGIRPQKNSEESYYNDSLIALDEHASRLSQMKVYQNDYAIYTSDAVIQLLQAKADGIIAWHLDDAMFTEANDGNKNQLIKYGMWNSLSDTLFNNPSDMKLRPWYFSWSWISKNLPRGSQVIKLTNNNHQKIKGVGTINNNDYVILLSNLTDRDEYVEINFTDNIVDKTFYSFSIGQDDTILKFNSMILPKNKHHRIGINHPLFVKLSAREMLILTTKK</sequence>
<keyword evidence="3" id="KW-1185">Reference proteome</keyword>
<dbReference type="RefSeq" id="WP_144073388.1">
    <property type="nucleotide sequence ID" value="NZ_CP076128.1"/>
</dbReference>
<feature type="signal peptide" evidence="1">
    <location>
        <begin position="1"/>
        <end position="28"/>
    </location>
</feature>
<dbReference type="Gene3D" id="3.20.20.80">
    <property type="entry name" value="Glycosidases"/>
    <property type="match status" value="1"/>
</dbReference>
<protein>
    <recommendedName>
        <fullName evidence="4">Glycoside hydrolase family 5 domain-containing protein</fullName>
    </recommendedName>
</protein>
<name>A0ABX8GRB7_9BACT</name>
<accession>A0ABX8GRB7</accession>
<keyword evidence="1" id="KW-0732">Signal</keyword>
<reference evidence="2 3" key="1">
    <citation type="submission" date="2021-05" db="EMBL/GenBank/DDBJ databases">
        <title>Comparative genomic studies on the polysaccharide-degrading batcterial strains of the Flammeovirga genus.</title>
        <authorList>
            <person name="Zewei F."/>
            <person name="Zheng Z."/>
            <person name="Yu L."/>
            <person name="Ruyue G."/>
            <person name="Yanhong M."/>
            <person name="Yuanyuan C."/>
            <person name="Jingyan G."/>
            <person name="Wenjun H."/>
        </authorList>
    </citation>
    <scope>NUCLEOTIDE SEQUENCE [LARGE SCALE GENOMIC DNA]</scope>
    <source>
        <strain evidence="2 3">YS10</strain>
    </source>
</reference>
<evidence type="ECO:0008006" key="4">
    <source>
        <dbReference type="Google" id="ProtNLM"/>
    </source>
</evidence>
<proteinExistence type="predicted"/>
<dbReference type="EMBL" id="CP076128">
    <property type="protein sequence ID" value="QWG05959.1"/>
    <property type="molecule type" value="Genomic_DNA"/>
</dbReference>
<dbReference type="SUPFAM" id="SSF51445">
    <property type="entry name" value="(Trans)glycosidases"/>
    <property type="match status" value="1"/>
</dbReference>
<evidence type="ECO:0000313" key="3">
    <source>
        <dbReference type="Proteomes" id="UP000682802"/>
    </source>
</evidence>